<evidence type="ECO:0000256" key="2">
    <source>
        <dbReference type="ARBA" id="ARBA00022737"/>
    </source>
</evidence>
<feature type="region of interest" description="Disordered" evidence="7">
    <location>
        <begin position="391"/>
        <end position="411"/>
    </location>
</feature>
<dbReference type="CDD" id="cd06257">
    <property type="entry name" value="DnaJ"/>
    <property type="match status" value="1"/>
</dbReference>
<keyword evidence="1 6" id="KW-0479">Metal-binding</keyword>
<organism evidence="10 12">
    <name type="scientific">Yarrowia lipolytica</name>
    <name type="common">Candida lipolytica</name>
    <dbReference type="NCBI Taxonomy" id="4952"/>
    <lineage>
        <taxon>Eukaryota</taxon>
        <taxon>Fungi</taxon>
        <taxon>Dikarya</taxon>
        <taxon>Ascomycota</taxon>
        <taxon>Saccharomycotina</taxon>
        <taxon>Dipodascomycetes</taxon>
        <taxon>Dipodascales</taxon>
        <taxon>Dipodascales incertae sedis</taxon>
        <taxon>Yarrowia</taxon>
    </lineage>
</organism>
<dbReference type="eggNOG" id="KOG0712">
    <property type="taxonomic scope" value="Eukaryota"/>
</dbReference>
<dbReference type="EMBL" id="KZ858991">
    <property type="protein sequence ID" value="RDW25882.1"/>
    <property type="molecule type" value="Genomic_DNA"/>
</dbReference>
<dbReference type="Gene3D" id="2.10.230.10">
    <property type="entry name" value="Heat shock protein DnaJ, cysteine-rich domain"/>
    <property type="match status" value="1"/>
</dbReference>
<reference evidence="10 12" key="1">
    <citation type="journal article" date="2016" name="PLoS ONE">
        <title>Sequence Assembly of Yarrowia lipolytica Strain W29/CLIB89 Shows Transposable Element Diversity.</title>
        <authorList>
            <person name="Magnan C."/>
            <person name="Yu J."/>
            <person name="Chang I."/>
            <person name="Jahn E."/>
            <person name="Kanomata Y."/>
            <person name="Wu J."/>
            <person name="Zeller M."/>
            <person name="Oakes M."/>
            <person name="Baldi P."/>
            <person name="Sandmeyer S."/>
        </authorList>
    </citation>
    <scope>NUCLEOTIDE SEQUENCE [LARGE SCALE GENOMIC DNA]</scope>
    <source>
        <strain evidence="10">CLIB89</strain>
        <strain evidence="12">CLIB89(W29)</strain>
    </source>
</reference>
<dbReference type="Proteomes" id="UP000182444">
    <property type="component" value="Chromosome 1D"/>
</dbReference>
<dbReference type="CDD" id="cd10747">
    <property type="entry name" value="DnaJ_C"/>
    <property type="match status" value="1"/>
</dbReference>
<keyword evidence="4 6" id="KW-0862">Zinc</keyword>
<dbReference type="InterPro" id="IPR036869">
    <property type="entry name" value="J_dom_sf"/>
</dbReference>
<dbReference type="FunFam" id="2.10.230.10:FF:000001">
    <property type="entry name" value="DnaJ subfamily A member 2"/>
    <property type="match status" value="1"/>
</dbReference>
<dbReference type="SUPFAM" id="SSF49493">
    <property type="entry name" value="HSP40/DnaJ peptide-binding domain"/>
    <property type="match status" value="2"/>
</dbReference>
<dbReference type="Pfam" id="PF01556">
    <property type="entry name" value="DnaJ_C"/>
    <property type="match status" value="1"/>
</dbReference>
<dbReference type="SUPFAM" id="SSF46565">
    <property type="entry name" value="Chaperone J-domain"/>
    <property type="match status" value="1"/>
</dbReference>
<dbReference type="GeneID" id="2910549"/>
<dbReference type="PROSITE" id="PS50076">
    <property type="entry name" value="DNAJ_2"/>
    <property type="match status" value="1"/>
</dbReference>
<name>A0A1D8ND05_YARLL</name>
<dbReference type="SMART" id="SM00271">
    <property type="entry name" value="DnaJ"/>
    <property type="match status" value="1"/>
</dbReference>
<dbReference type="PRINTS" id="PR00625">
    <property type="entry name" value="JDOMAIN"/>
</dbReference>
<keyword evidence="3 6" id="KW-0863">Zinc-finger</keyword>
<evidence type="ECO:0000259" key="8">
    <source>
        <dbReference type="PROSITE" id="PS50076"/>
    </source>
</evidence>
<dbReference type="EMBL" id="CP017556">
    <property type="protein sequence ID" value="AOW03507.1"/>
    <property type="molecule type" value="Genomic_DNA"/>
</dbReference>
<dbReference type="GO" id="GO:0051082">
    <property type="term" value="F:unfolded protein binding"/>
    <property type="evidence" value="ECO:0007669"/>
    <property type="project" value="InterPro"/>
</dbReference>
<evidence type="ECO:0000313" key="13">
    <source>
        <dbReference type="Proteomes" id="UP000256601"/>
    </source>
</evidence>
<accession>A0A1D8ND05</accession>
<dbReference type="Gene3D" id="1.10.287.110">
    <property type="entry name" value="DnaJ domain"/>
    <property type="match status" value="1"/>
</dbReference>
<dbReference type="AlphaFoldDB" id="A0A1D8ND05"/>
<dbReference type="Proteomes" id="UP000256601">
    <property type="component" value="Unassembled WGS sequence"/>
</dbReference>
<dbReference type="VEuPathDB" id="FungiDB:YALI1_D03756g"/>
<proteinExistence type="predicted"/>
<dbReference type="PANTHER" id="PTHR43888">
    <property type="entry name" value="DNAJ-LIKE-2, ISOFORM A-RELATED"/>
    <property type="match status" value="1"/>
</dbReference>
<dbReference type="InterPro" id="IPR044713">
    <property type="entry name" value="DNJA1/2-like"/>
</dbReference>
<evidence type="ECO:0000256" key="4">
    <source>
        <dbReference type="ARBA" id="ARBA00022833"/>
    </source>
</evidence>
<reference evidence="11 13" key="2">
    <citation type="submission" date="2018-07" db="EMBL/GenBank/DDBJ databases">
        <title>Draft Genome Assemblies for Five Robust Yarrowia lipolytica Strains Exhibiting High Lipid Production and Pentose Sugar Utilization and Sugar Alcohol Secretion from Undetoxified Lignocellulosic Biomass Hydrolysates.</title>
        <authorList>
            <consortium name="DOE Joint Genome Institute"/>
            <person name="Walker C."/>
            <person name="Ryu S."/>
            <person name="Na H."/>
            <person name="Zane M."/>
            <person name="LaButti K."/>
            <person name="Lipzen A."/>
            <person name="Haridas S."/>
            <person name="Barry K."/>
            <person name="Grigoriev I.V."/>
            <person name="Quarterman J."/>
            <person name="Slininger P."/>
            <person name="Dien B."/>
            <person name="Trinh C.T."/>
        </authorList>
    </citation>
    <scope>NUCLEOTIDE SEQUENCE [LARGE SCALE GENOMIC DNA]</scope>
    <source>
        <strain evidence="11 13">YB392</strain>
    </source>
</reference>
<feature type="zinc finger region" description="CR-type" evidence="6">
    <location>
        <begin position="139"/>
        <end position="224"/>
    </location>
</feature>
<dbReference type="GO" id="GO:0030544">
    <property type="term" value="F:Hsp70 protein binding"/>
    <property type="evidence" value="ECO:0007669"/>
    <property type="project" value="InterPro"/>
</dbReference>
<dbReference type="OrthoDB" id="550424at2759"/>
<keyword evidence="5" id="KW-0143">Chaperone</keyword>
<sequence>MVNYTSENLYVRLGLSKNATSAEIKKVYRKLALESHPDKVAEDERSQAEIKFKAYSEAYEILIDEDRRAAYDYEQENPGYGAYGGGGGGYNEFDAQDFASFFNNMGSDPRPNAAKPMRATRTDDLHVDFSLSLEELYKGKVLKMGSSRKILCSVCTGSGARKGARARVCGVCSGEGYVKKIQRAGRGYATQSWTECDTCKTTGKTYRKADKCGPCGGSGCEEESKILEFYVPPGTKDGETLVQYGETDELPGMKPGDIVAHIKQEKHSVFSRQGQDLHAEISISLGEALCGFSKIMFTQLDGRGLRISSPPGNVIKPGDILKVANEGMPSKSGKIGSLYVKVNIVFPDSGWTRERSELRKVLDIFPGEKQKEQEDPRQIVDDVSFKQVQELPEYKEEEESTMPGVPDCQTQ</sequence>
<evidence type="ECO:0000313" key="12">
    <source>
        <dbReference type="Proteomes" id="UP000182444"/>
    </source>
</evidence>
<dbReference type="CDD" id="cd10719">
    <property type="entry name" value="DnaJ_zf"/>
    <property type="match status" value="1"/>
</dbReference>
<feature type="domain" description="CR-type" evidence="9">
    <location>
        <begin position="139"/>
        <end position="224"/>
    </location>
</feature>
<evidence type="ECO:0000256" key="5">
    <source>
        <dbReference type="ARBA" id="ARBA00023186"/>
    </source>
</evidence>
<dbReference type="Pfam" id="PF00684">
    <property type="entry name" value="DnaJ_CXXCXGXG"/>
    <property type="match status" value="1"/>
</dbReference>
<dbReference type="Pfam" id="PF00226">
    <property type="entry name" value="DnaJ"/>
    <property type="match status" value="1"/>
</dbReference>
<evidence type="ECO:0000256" key="7">
    <source>
        <dbReference type="SAM" id="MobiDB-lite"/>
    </source>
</evidence>
<dbReference type="RefSeq" id="XP_502347.1">
    <property type="nucleotide sequence ID" value="XM_502347.1"/>
</dbReference>
<dbReference type="Gene3D" id="2.60.260.20">
    <property type="entry name" value="Urease metallochaperone UreE, N-terminal domain"/>
    <property type="match status" value="2"/>
</dbReference>
<dbReference type="KEGG" id="yli:2910549"/>
<dbReference type="InterPro" id="IPR001623">
    <property type="entry name" value="DnaJ_domain"/>
</dbReference>
<dbReference type="InterPro" id="IPR008971">
    <property type="entry name" value="HSP40/DnaJ_pept-bd"/>
</dbReference>
<evidence type="ECO:0000256" key="3">
    <source>
        <dbReference type="ARBA" id="ARBA00022771"/>
    </source>
</evidence>
<evidence type="ECO:0000313" key="11">
    <source>
        <dbReference type="EMBL" id="RDW25882.1"/>
    </source>
</evidence>
<dbReference type="OMA" id="IVFHIVE"/>
<dbReference type="PROSITE" id="PS51188">
    <property type="entry name" value="ZF_CR"/>
    <property type="match status" value="1"/>
</dbReference>
<gene>
    <name evidence="11" type="ORF">B0I71DRAFT_131823</name>
    <name evidence="10" type="ORF">YALI1_D03756g</name>
</gene>
<evidence type="ECO:0000256" key="6">
    <source>
        <dbReference type="PROSITE-ProRule" id="PRU00546"/>
    </source>
</evidence>
<dbReference type="FunFam" id="2.60.260.20:FF:000003">
    <property type="entry name" value="DnaJ subfamily A member 2"/>
    <property type="match status" value="1"/>
</dbReference>
<dbReference type="GO" id="GO:0008270">
    <property type="term" value="F:zinc ion binding"/>
    <property type="evidence" value="ECO:0007669"/>
    <property type="project" value="UniProtKB-KW"/>
</dbReference>
<keyword evidence="2" id="KW-0677">Repeat</keyword>
<dbReference type="InterPro" id="IPR036410">
    <property type="entry name" value="HSP_DnaJ_Cys-rich_dom_sf"/>
</dbReference>
<feature type="domain" description="J" evidence="8">
    <location>
        <begin position="8"/>
        <end position="75"/>
    </location>
</feature>
<evidence type="ECO:0000259" key="9">
    <source>
        <dbReference type="PROSITE" id="PS51188"/>
    </source>
</evidence>
<dbReference type="VEuPathDB" id="FungiDB:YALI0_D02937g"/>
<evidence type="ECO:0000313" key="10">
    <source>
        <dbReference type="EMBL" id="AOW03507.1"/>
    </source>
</evidence>
<dbReference type="GO" id="GO:0006457">
    <property type="term" value="P:protein folding"/>
    <property type="evidence" value="ECO:0007669"/>
    <property type="project" value="InterPro"/>
</dbReference>
<dbReference type="InterPro" id="IPR002939">
    <property type="entry name" value="DnaJ_C"/>
</dbReference>
<protein>
    <submittedName>
        <fullName evidence="10">Uncharacterized protein</fullName>
    </submittedName>
</protein>
<evidence type="ECO:0000256" key="1">
    <source>
        <dbReference type="ARBA" id="ARBA00022723"/>
    </source>
</evidence>
<dbReference type="SUPFAM" id="SSF57938">
    <property type="entry name" value="DnaJ/Hsp40 cysteine-rich domain"/>
    <property type="match status" value="1"/>
</dbReference>
<dbReference type="InterPro" id="IPR001305">
    <property type="entry name" value="HSP_DnaJ_Cys-rich_dom"/>
</dbReference>